<dbReference type="Proteomes" id="UP000178197">
    <property type="component" value="Unassembled WGS sequence"/>
</dbReference>
<evidence type="ECO:0000313" key="2">
    <source>
        <dbReference type="Proteomes" id="UP000178197"/>
    </source>
</evidence>
<organism evidence="1 2">
    <name type="scientific">Candidatus Yanofskybacteria bacterium RIFCSPHIGHO2_02_FULL_43_15c</name>
    <dbReference type="NCBI Taxonomy" id="1802679"/>
    <lineage>
        <taxon>Bacteria</taxon>
        <taxon>Candidatus Yanofskyibacteriota</taxon>
    </lineage>
</organism>
<comment type="caution">
    <text evidence="1">The sequence shown here is derived from an EMBL/GenBank/DDBJ whole genome shotgun (WGS) entry which is preliminary data.</text>
</comment>
<protein>
    <submittedName>
        <fullName evidence="1">Uncharacterized protein</fullName>
    </submittedName>
</protein>
<gene>
    <name evidence="1" type="ORF">A3C71_02135</name>
</gene>
<dbReference type="InterPro" id="IPR001387">
    <property type="entry name" value="Cro/C1-type_HTH"/>
</dbReference>
<dbReference type="CDD" id="cd00093">
    <property type="entry name" value="HTH_XRE"/>
    <property type="match status" value="1"/>
</dbReference>
<sequence>MKFYTDDLFKKVREKRKSEKLSLRKLESFFGIPDTTISKWVKDIANEDPNFLRSQKLVNETKKRYLPTFNINNVSTKKARLICSIFYWCEGSKYPSSNCIAFCNSDERMVSTFLFLLRKAFKLDENKFRAHLQLHNTHDIKRVTSYWSQMLNIPIDRFWKPTITKPTNTMKRLNYNGTCTIKYFDVKLLQGLMGIYENFGYIRRDA</sequence>
<evidence type="ECO:0000313" key="1">
    <source>
        <dbReference type="EMBL" id="OGN13597.1"/>
    </source>
</evidence>
<proteinExistence type="predicted"/>
<reference evidence="1 2" key="1">
    <citation type="journal article" date="2016" name="Nat. Commun.">
        <title>Thousands of microbial genomes shed light on interconnected biogeochemical processes in an aquifer system.</title>
        <authorList>
            <person name="Anantharaman K."/>
            <person name="Brown C.T."/>
            <person name="Hug L.A."/>
            <person name="Sharon I."/>
            <person name="Castelle C.J."/>
            <person name="Probst A.J."/>
            <person name="Thomas B.C."/>
            <person name="Singh A."/>
            <person name="Wilkins M.J."/>
            <person name="Karaoz U."/>
            <person name="Brodie E.L."/>
            <person name="Williams K.H."/>
            <person name="Hubbard S.S."/>
            <person name="Banfield J.F."/>
        </authorList>
    </citation>
    <scope>NUCLEOTIDE SEQUENCE [LARGE SCALE GENOMIC DNA]</scope>
</reference>
<dbReference type="AlphaFoldDB" id="A0A1F8FK94"/>
<name>A0A1F8FK94_9BACT</name>
<dbReference type="EMBL" id="MGJT01000004">
    <property type="protein sequence ID" value="OGN13597.1"/>
    <property type="molecule type" value="Genomic_DNA"/>
</dbReference>
<accession>A0A1F8FK94</accession>